<evidence type="ECO:0000313" key="2">
    <source>
        <dbReference type="EMBL" id="RMI41667.1"/>
    </source>
</evidence>
<evidence type="ECO:0000313" key="3">
    <source>
        <dbReference type="Proteomes" id="UP000282674"/>
    </source>
</evidence>
<gene>
    <name evidence="2" type="ORF">EBO15_22085</name>
</gene>
<dbReference type="EMBL" id="RFFG01000040">
    <property type="protein sequence ID" value="RMI41667.1"/>
    <property type="molecule type" value="Genomic_DNA"/>
</dbReference>
<comment type="caution">
    <text evidence="2">The sequence shown here is derived from an EMBL/GenBank/DDBJ whole genome shotgun (WGS) entry which is preliminary data.</text>
</comment>
<sequence>MAWVKSRRPDVSVSVTTANGSVRIDTTDLPAEAVLPLLREVLRSERGALPGEALNEAPNEALNDGDD</sequence>
<organism evidence="2 3">
    <name type="scientific">Actinomadura harenae</name>
    <dbReference type="NCBI Taxonomy" id="2483351"/>
    <lineage>
        <taxon>Bacteria</taxon>
        <taxon>Bacillati</taxon>
        <taxon>Actinomycetota</taxon>
        <taxon>Actinomycetes</taxon>
        <taxon>Streptosporangiales</taxon>
        <taxon>Thermomonosporaceae</taxon>
        <taxon>Actinomadura</taxon>
    </lineage>
</organism>
<proteinExistence type="predicted"/>
<name>A0A3M2LWF3_9ACTN</name>
<keyword evidence="3" id="KW-1185">Reference proteome</keyword>
<accession>A0A3M2LWF3</accession>
<dbReference type="AlphaFoldDB" id="A0A3M2LWF3"/>
<dbReference type="Proteomes" id="UP000282674">
    <property type="component" value="Unassembled WGS sequence"/>
</dbReference>
<protein>
    <submittedName>
        <fullName evidence="2">Uncharacterized protein</fullName>
    </submittedName>
</protein>
<evidence type="ECO:0000256" key="1">
    <source>
        <dbReference type="SAM" id="MobiDB-lite"/>
    </source>
</evidence>
<reference evidence="2 3" key="1">
    <citation type="submission" date="2018-10" db="EMBL/GenBank/DDBJ databases">
        <title>Isolation from soil.</title>
        <authorList>
            <person name="Hu J."/>
        </authorList>
    </citation>
    <scope>NUCLEOTIDE SEQUENCE [LARGE SCALE GENOMIC DNA]</scope>
    <source>
        <strain evidence="2 3">NEAU-Ht49</strain>
    </source>
</reference>
<feature type="region of interest" description="Disordered" evidence="1">
    <location>
        <begin position="47"/>
        <end position="67"/>
    </location>
</feature>